<reference evidence="1 2" key="1">
    <citation type="submission" date="2016-09" db="EMBL/GenBank/DDBJ databases">
        <title>Xenorhabdus thuongxuanensis sp. nov. and Xenorhabdus eapokensis sp. nov., isolated from Steinernema species.</title>
        <authorList>
            <person name="Kaempfer P."/>
            <person name="Tobias N.J."/>
            <person name="Phan Ke L."/>
            <person name="Bode H.B."/>
            <person name="Glaeser S.P."/>
        </authorList>
    </citation>
    <scope>NUCLEOTIDE SEQUENCE [LARGE SCALE GENOMIC DNA]</scope>
    <source>
        <strain evidence="1 2">DL20</strain>
    </source>
</reference>
<dbReference type="OrthoDB" id="6442235at2"/>
<dbReference type="Proteomes" id="UP000186268">
    <property type="component" value="Unassembled WGS sequence"/>
</dbReference>
<accession>A0A1Q5TLL8</accession>
<sequence>MIFRTKSFNINQPVRSGFLNRTQSFSGRMPESIDVRASIVTKEISSEEAENALMKITQETMSSDWQCSNPLDNEQNKWNTRYNQASGIFYCILARIRSPVVKKTGILFFASYFKGVPIGILQFSPKNKALTEYPEVDYLATHCGIRNCGVLLIEYAVNKSQQLGMNGKLTLTPLSGAEPAYFNMGFTYLNSMTLMLNPAAIKNKWYFIEGRYKYKFF</sequence>
<protein>
    <submittedName>
        <fullName evidence="1">N-acetyltransferase</fullName>
    </submittedName>
</protein>
<proteinExistence type="predicted"/>
<dbReference type="GO" id="GO:0016740">
    <property type="term" value="F:transferase activity"/>
    <property type="evidence" value="ECO:0007669"/>
    <property type="project" value="UniProtKB-KW"/>
</dbReference>
<dbReference type="AlphaFoldDB" id="A0A1Q5TLL8"/>
<name>A0A1Q5TLL8_9GAMM</name>
<keyword evidence="1" id="KW-0808">Transferase</keyword>
<dbReference type="RefSeq" id="WP_074024642.1">
    <property type="nucleotide sequence ID" value="NZ_CAWNAG010000133.1"/>
</dbReference>
<organism evidence="1 2">
    <name type="scientific">Xenorhabdus eapokensis</name>
    <dbReference type="NCBI Taxonomy" id="1873482"/>
    <lineage>
        <taxon>Bacteria</taxon>
        <taxon>Pseudomonadati</taxon>
        <taxon>Pseudomonadota</taxon>
        <taxon>Gammaproteobacteria</taxon>
        <taxon>Enterobacterales</taxon>
        <taxon>Morganellaceae</taxon>
        <taxon>Xenorhabdus</taxon>
    </lineage>
</organism>
<keyword evidence="2" id="KW-1185">Reference proteome</keyword>
<comment type="caution">
    <text evidence="1">The sequence shown here is derived from an EMBL/GenBank/DDBJ whole genome shotgun (WGS) entry which is preliminary data.</text>
</comment>
<evidence type="ECO:0000313" key="2">
    <source>
        <dbReference type="Proteomes" id="UP000186268"/>
    </source>
</evidence>
<evidence type="ECO:0000313" key="1">
    <source>
        <dbReference type="EMBL" id="OKP01133.1"/>
    </source>
</evidence>
<gene>
    <name evidence="1" type="ORF">Xedl_03028</name>
</gene>
<dbReference type="EMBL" id="MKGQ01000027">
    <property type="protein sequence ID" value="OKP01133.1"/>
    <property type="molecule type" value="Genomic_DNA"/>
</dbReference>